<dbReference type="KEGG" id="blq:L21SP5_00088"/>
<reference evidence="1 2" key="1">
    <citation type="submission" date="2015-11" db="EMBL/GenBank/DDBJ databases">
        <title>Description and complete genome sequence of a novel strain predominating in hypersaline microbial mats and representing a new family of the Bacteriodetes phylum.</title>
        <authorList>
            <person name="Spring S."/>
            <person name="Bunk B."/>
            <person name="Sproer C."/>
            <person name="Klenk H.-P."/>
        </authorList>
    </citation>
    <scope>NUCLEOTIDE SEQUENCE [LARGE SCALE GENOMIC DNA]</scope>
    <source>
        <strain evidence="1 2">L21-Spi-D4</strain>
    </source>
</reference>
<keyword evidence="2" id="KW-1185">Reference proteome</keyword>
<name>A0A0S2HUV4_9BACT</name>
<sequence length="91" mass="10621">MCNNTNVSDYPNDFFIGVPKSTYELIEYIESNNLWIPGQLNQSLNNIQNQIMNSFYIYYDQAANDYYFDQNKWNNDIISSGLNVAEGSDKR</sequence>
<dbReference type="AlphaFoldDB" id="A0A0S2HUV4"/>
<evidence type="ECO:0000313" key="2">
    <source>
        <dbReference type="Proteomes" id="UP000064893"/>
    </source>
</evidence>
<accession>A0A0S2HUV4</accession>
<dbReference type="Proteomes" id="UP000064893">
    <property type="component" value="Chromosome"/>
</dbReference>
<dbReference type="EMBL" id="CP013118">
    <property type="protein sequence ID" value="ALO13770.1"/>
    <property type="molecule type" value="Genomic_DNA"/>
</dbReference>
<proteinExistence type="predicted"/>
<organism evidence="1 2">
    <name type="scientific">Salinivirga cyanobacteriivorans</name>
    <dbReference type="NCBI Taxonomy" id="1307839"/>
    <lineage>
        <taxon>Bacteria</taxon>
        <taxon>Pseudomonadati</taxon>
        <taxon>Bacteroidota</taxon>
        <taxon>Bacteroidia</taxon>
        <taxon>Bacteroidales</taxon>
        <taxon>Salinivirgaceae</taxon>
        <taxon>Salinivirga</taxon>
    </lineage>
</organism>
<dbReference type="STRING" id="1307839.L21SP5_00088"/>
<protein>
    <submittedName>
        <fullName evidence="1">Uncharacterized protein</fullName>
    </submittedName>
</protein>
<evidence type="ECO:0000313" key="1">
    <source>
        <dbReference type="EMBL" id="ALO13770.1"/>
    </source>
</evidence>
<gene>
    <name evidence="1" type="ORF">L21SP5_00088</name>
</gene>